<dbReference type="Pfam" id="PF13185">
    <property type="entry name" value="GAF_2"/>
    <property type="match status" value="1"/>
</dbReference>
<accession>A0ABP8E0S6</accession>
<dbReference type="SUPFAM" id="SSF55781">
    <property type="entry name" value="GAF domain-like"/>
    <property type="match status" value="1"/>
</dbReference>
<evidence type="ECO:0000313" key="4">
    <source>
        <dbReference type="EMBL" id="GAA4265753.1"/>
    </source>
</evidence>
<evidence type="ECO:0000256" key="1">
    <source>
        <dbReference type="ARBA" id="ARBA00023015"/>
    </source>
</evidence>
<organism evidence="4 5">
    <name type="scientific">Frondihabitans peucedani</name>
    <dbReference type="NCBI Taxonomy" id="598626"/>
    <lineage>
        <taxon>Bacteria</taxon>
        <taxon>Bacillati</taxon>
        <taxon>Actinomycetota</taxon>
        <taxon>Actinomycetes</taxon>
        <taxon>Micrococcales</taxon>
        <taxon>Microbacteriaceae</taxon>
        <taxon>Frondihabitans</taxon>
    </lineage>
</organism>
<sequence>MSDRAEFLGALRDLSTRRPGSTDLCGAFLRVLPVTGASVSTLGDPIGTATVCASDARSARLDEIQMDLGEGPCWDALSTRSPVLEHELQRSTHERWPVASSALRETGIAAVFAFPLAYGRLGLGAVDLYSDDPVPLSPDDVDDASALAGVAARHVLHDALRSLDPAPEDDVDAFSRREVHQATGMVSAQLDIGVDDALLVLRGHAFATSTPLREVAADVVARRLDFSE</sequence>
<name>A0ABP8E0S6_9MICO</name>
<keyword evidence="2" id="KW-0804">Transcription</keyword>
<dbReference type="Proteomes" id="UP001501594">
    <property type="component" value="Unassembled WGS sequence"/>
</dbReference>
<dbReference type="RefSeq" id="WP_344794389.1">
    <property type="nucleotide sequence ID" value="NZ_BAABAU010000001.1"/>
</dbReference>
<dbReference type="Gene3D" id="3.30.450.40">
    <property type="match status" value="1"/>
</dbReference>
<dbReference type="InterPro" id="IPR029016">
    <property type="entry name" value="GAF-like_dom_sf"/>
</dbReference>
<dbReference type="InterPro" id="IPR005561">
    <property type="entry name" value="ANTAR"/>
</dbReference>
<dbReference type="SMART" id="SM01012">
    <property type="entry name" value="ANTAR"/>
    <property type="match status" value="1"/>
</dbReference>
<dbReference type="InterPro" id="IPR036388">
    <property type="entry name" value="WH-like_DNA-bd_sf"/>
</dbReference>
<evidence type="ECO:0000313" key="5">
    <source>
        <dbReference type="Proteomes" id="UP001501594"/>
    </source>
</evidence>
<evidence type="ECO:0000256" key="2">
    <source>
        <dbReference type="ARBA" id="ARBA00023163"/>
    </source>
</evidence>
<keyword evidence="5" id="KW-1185">Reference proteome</keyword>
<reference evidence="5" key="1">
    <citation type="journal article" date="2019" name="Int. J. Syst. Evol. Microbiol.">
        <title>The Global Catalogue of Microorganisms (GCM) 10K type strain sequencing project: providing services to taxonomists for standard genome sequencing and annotation.</title>
        <authorList>
            <consortium name="The Broad Institute Genomics Platform"/>
            <consortium name="The Broad Institute Genome Sequencing Center for Infectious Disease"/>
            <person name="Wu L."/>
            <person name="Ma J."/>
        </authorList>
    </citation>
    <scope>NUCLEOTIDE SEQUENCE [LARGE SCALE GENOMIC DNA]</scope>
    <source>
        <strain evidence="5">JCM 17442</strain>
    </source>
</reference>
<keyword evidence="1" id="KW-0805">Transcription regulation</keyword>
<proteinExistence type="predicted"/>
<feature type="domain" description="ANTAR" evidence="3">
    <location>
        <begin position="152"/>
        <end position="220"/>
    </location>
</feature>
<dbReference type="EMBL" id="BAABAU010000001">
    <property type="protein sequence ID" value="GAA4265753.1"/>
    <property type="molecule type" value="Genomic_DNA"/>
</dbReference>
<dbReference type="Pfam" id="PF03861">
    <property type="entry name" value="ANTAR"/>
    <property type="match status" value="1"/>
</dbReference>
<gene>
    <name evidence="4" type="ORF">GCM10022256_13650</name>
</gene>
<evidence type="ECO:0000259" key="3">
    <source>
        <dbReference type="SMART" id="SM01012"/>
    </source>
</evidence>
<comment type="caution">
    <text evidence="4">The sequence shown here is derived from an EMBL/GenBank/DDBJ whole genome shotgun (WGS) entry which is preliminary data.</text>
</comment>
<protein>
    <submittedName>
        <fullName evidence="4">GAF domain-containing protein</fullName>
    </submittedName>
</protein>
<dbReference type="Gene3D" id="1.10.10.10">
    <property type="entry name" value="Winged helix-like DNA-binding domain superfamily/Winged helix DNA-binding domain"/>
    <property type="match status" value="1"/>
</dbReference>
<dbReference type="InterPro" id="IPR003018">
    <property type="entry name" value="GAF"/>
</dbReference>